<evidence type="ECO:0000256" key="5">
    <source>
        <dbReference type="ARBA" id="ARBA00022679"/>
    </source>
</evidence>
<keyword evidence="14" id="KW-1185">Reference proteome</keyword>
<keyword evidence="7" id="KW-0067">ATP-binding</keyword>
<feature type="compositionally biased region" description="Basic and acidic residues" evidence="10">
    <location>
        <begin position="7"/>
        <end position="222"/>
    </location>
</feature>
<dbReference type="GO" id="GO:0006397">
    <property type="term" value="P:mRNA processing"/>
    <property type="evidence" value="ECO:0007669"/>
    <property type="project" value="UniProtKB-KW"/>
</dbReference>
<keyword evidence="4" id="KW-0507">mRNA processing</keyword>
<organism evidence="13 14">
    <name type="scientific">Heterodera trifolii</name>
    <dbReference type="NCBI Taxonomy" id="157864"/>
    <lineage>
        <taxon>Eukaryota</taxon>
        <taxon>Metazoa</taxon>
        <taxon>Ecdysozoa</taxon>
        <taxon>Nematoda</taxon>
        <taxon>Chromadorea</taxon>
        <taxon>Rhabditida</taxon>
        <taxon>Tylenchina</taxon>
        <taxon>Tylenchomorpha</taxon>
        <taxon>Tylenchoidea</taxon>
        <taxon>Heteroderidae</taxon>
        <taxon>Heteroderinae</taxon>
        <taxon>Heterodera</taxon>
    </lineage>
</organism>
<dbReference type="Pfam" id="PF22600">
    <property type="entry name" value="MTPAP-like_central"/>
    <property type="match status" value="1"/>
</dbReference>
<feature type="region of interest" description="Disordered" evidence="10">
    <location>
        <begin position="856"/>
        <end position="888"/>
    </location>
</feature>
<sequence length="3541" mass="414433">MTKTRGKSRENGDKISRENGDKISRENGDKISRENGDKISRENGDKISRENGDKISRENGDKISRETETKSVEKTETKSVEKTETKSVEKTETKSVEKTETKSVEKTETKSVEKTETKSVEKTETNTLEKTETKSVEKTETKSVEKTETKSVEKTETKSVEKTEQISRENGDKISRENGDKISRENGDKISRENGDKISRENGDKISRENGDKISRENGDKISRKRRQIKTETKSVEKTETKSVEKTETKSVEKTETKSVENGLSEWQNTPLMSTGNVYCANLMAITGQELVYTRKQQQPEKTECYRRNRTENGNSNVQIPLRDWLKSLEDGYVRLLFDHQLGDNARQKLSAQLTAVQICMEIERNLKEFDFESKKVANLERKKKTNLGNLEMSKHYEELRTKIEQKMDNLGMVELCELWDFAQIVQTVKCQFEGQRTAQGNVKVLKSVTVERNYDCAELRQIGKGNEPNWISDFKKEIALNHFAYIGSKLAFDHHIKCDFSAWFGDAKIAGESELSHRFRTSSTQGDFEQIQFTKTMLQKHLLNVADLDKLLQIAHPITLAADVFTESSFAFLVTGMFGDEPNNAIWLEYFSFLGRILAFFRHFKNDEAKRAELNKFWRKTAAIFGRESAMIDESYGEMNLILSKEFNLILTELVRTFGIFDETVPYRNLIKSYENYFSRLILDNKQFGKMFYEKFLMRERLREIFELIDANRKSFSPHFWDIFEYVNEQANGSRQSADGEDEAEEDEPEAYLSKLYMECPNGHGMAQAEIGKKIKEICPIMNSYYELLLQVENEQTMKNSEVIKQQMEKLESEAAIWVYSELIENELIEMGEMMGEKSGERFKGRIGKYKSELDKVKGTKNGQRDDDKNAKNGQSDDDKKAKNRQSDDDKKLCALHKLALAIVWDETLRKNDEWKTYVNKLKEDDEPTSLPKFILFANWVNNTNTDCTEDKLATNYVQIAKGMQIWVDQIHYYAISNLIRKFVAFQSIFCYGNARISRNETQQRLSWLISTNAFDALQTTFPEIVNYGFLLPSQYVDFILAKLAHKSGTFWAEYFEARIASAFLLEQINKKERSLDRIGPAKMRNELKRKIVEAKTQFYGQLKDQMSPIWRKNLCILPENESFRRKIMSSPGAKTKLWRMMSSVEKMAEKEKASVVDFGTLWNLSGMEHSAFGNQKFLASIYETFLFCDADNANGAESKVDKMGEWVKADLFVFVQWVEERIGTARHKIVGKRMANDWAKKKITFDNIYDNIFDSEQERLMEIREIVWHLAHELKQYLEKHKNNLPSKSEWEEMLLNNFGSETEPPKSPGLKWAEERNKMRKWTGHLHKNAMAKLIRTETAFGDRIKNAIKKETAKSNSAFKKAMMELVYEQPNWEEIQRMFQMDEGMEFLSENLFDNLKMLDSNSPEKKAKRTKKKQKAKKKSQKSEKSDEKGKNLEKSEKLEMCGENDEKLVAKNSSKTEGNEIEQINEQQNDKDNEETAKNGKQKCADITTKTEQSNLNFGEIFGGRKNCRADYSGLKLSSFEEKQTLGTHFERLIGLVLLNEPGNDQVNSARQFLHFGICADEIISRVKMIKHLGEKLPQIGIGEEIGEWEEIKIMELSKITNKHKLANYLFSLLKRIVAKMDKFESISRRVEEDELQIVTHQLLFHKFAKFIVDIFGRKKWDELGKRRKIAIVNALFWPNNATENAKMAEQSLETLEIFLEKYQKLDAQRKLDKEMCELYQSDKFLVKTFDETPKNCAKIGDLYLISDGWKEIEFGEIIERNTRCSKEIQKVSRTNGRLEEKIFDKIRELREIFAHWSDEVRFQMPISYFLKAINESLKPICMVPEGFDLSTKIRGFYQCNFERREKCRDFSLFCILCRDQRVQFLQFESDGTVPKMTFHFMATNFVVYFAVLHNFPFVPRGNFNAEQIQWVMRKLGENLQKMVAENYSDYGTFEFEAEKRKELGKKLTEELFMTENGDNYDDEAIMRILDKIESLNKSEESTKKGETDRKENEENGKKEAEKRRHKMEEVKKVMTVLWNHAIHLKILELLLTKNEFNRIYHHSDREVMNGSKLRNFRTVYTYLELWAKRRNFFDAHFGHFNSQVLFVMMTKVFLLFPGDVSVSFLVEKFYLIYSIWDWPMPLQLAKINYTKKGEFLSWSLGREWFDKMQQNVDRDGHQIWLEMPIISPIFPEKNVANRIDVATAKQIKNEFVNAIYFDVCCELQFLYFPYGKARNTLLDEFYLSYFTAKNEGIRQKFKSKIEIYTHIYILRWKLDQNKIILLEENMPRGFIGYRKHKVNLANIQFYFARFELFDEAMCLLLRLKFELLRLLNSENLPYNKIERIFDHKECENEERAKAIVDEFSEQIKEFLLSDLLHSLGQRQKLLKYFGALSTQKNRRELAEAQMNFIDLFGSVRAAMICDWQMKELATLCKTISNPRDVLFALTYREYFVNSTELGRWRSKMLLEFILYDEWKNNFFETEYKKLKNEKDKSKVKRQTDFLCYLEEYWKLNGETFWYREKKIREQLANLMTETNGGKVKLMKQILNKVTNEQTEPAEEKKTEEVMLLWENGPVDTSFYHALRICSEEAMEQNKKVTEQKKVKDAEDLNTEIFAKMIICMGKRLKMPRRRDAILNGMHFDKLAKVVDEWDQFGKILGQKKNLWLNLMDKTSTKNLEKLIEEQEKYFSVSEGNGGTSDSEGETFEDTEDKIEQLDENEMAKDANKTDEILKKNSKNKEKQKMCKISEKIKEKKGEDEEEQFYKEITEIYRQNSETDELMELYEENENWIKQSQNKKAKNKEKATKKGAKNGKEREKSNNKKGKKEMTEKRSNELGEKKEEDKKEGKTPKKETKKANLIENGQNSGKNGTKTPAEIGIGKLGDLLDDLVMKETFEKGEKRTENEQILDKFDEKWDNFMQSASIGSEELQFVHDKLYFIHEDIDQIAFDPSTNKLWEKIAETIDENKLVKLKNGISNQQKEKHFEVTQFGSFSAEELNATICQLEEFEFAFLMAKGILSFETIENVKLAKCQNWEQNSTNENCCFECAEIDDEYVKQLKKVLKMREIDLSLNVRHFPYECQYNLIRTNPKNRTIEKQISEEMVRFTSEFEISGDKKSKILKVQKDIAEIIEQWANQFTAIKPRLLPIGSQMFGAEMDGSDLDLICVLHNKIGVDQFHGQSDDKLSQFLKKNLPGLNAIKWISGKIKMLRIEHSAIEIDLSFVPVPKEYLMEKELQLEDDQLIRQITYESGIFSLASYLSGKFQLSLLPDQKVCISLLRMVKIWAKNRLIYSGIFGYFNGASLTVMSTKICALFPLAPLSFLFSQFFSIYSNWHWPNGSPVVLDKMNQITMNKIVRFWPPFFANSQMNVITPKFPEQNVAFNVNEFTAKKIIGEMKIANEKLSENINKWEKIFEEVKFKENFEHFAIILCSAIRFELYSEKCAIQRKKIREKLMEWAKEEKVAQKLEEYHVIGQSEQKMACKMSRKMAFCRFWLVGLKVKTDYQSKNLSLDLLPIYRNISSDQIPSADTFWVQSFFTEANKLRKTIDQFRVPKRNKN</sequence>
<proteinExistence type="inferred from homology"/>
<dbReference type="Pfam" id="PF04928">
    <property type="entry name" value="PAP_central"/>
    <property type="match status" value="2"/>
</dbReference>
<feature type="compositionally biased region" description="Basic and acidic residues" evidence="10">
    <location>
        <begin position="2697"/>
        <end position="2728"/>
    </location>
</feature>
<dbReference type="PANTHER" id="PTHR10682:SF10">
    <property type="entry name" value="POLYNUCLEOTIDE ADENYLYLTRANSFERASE"/>
    <property type="match status" value="1"/>
</dbReference>
<evidence type="ECO:0000313" key="13">
    <source>
        <dbReference type="EMBL" id="KAL3107098.1"/>
    </source>
</evidence>
<evidence type="ECO:0000256" key="7">
    <source>
        <dbReference type="ARBA" id="ARBA00022840"/>
    </source>
</evidence>
<feature type="region of interest" description="Disordered" evidence="10">
    <location>
        <begin position="1"/>
        <end position="257"/>
    </location>
</feature>
<evidence type="ECO:0000256" key="2">
    <source>
        <dbReference type="ARBA" id="ARBA00010912"/>
    </source>
</evidence>
<feature type="compositionally biased region" description="Basic and acidic residues" evidence="10">
    <location>
        <begin position="229"/>
        <end position="257"/>
    </location>
</feature>
<name>A0ABD2KW59_9BILA</name>
<feature type="compositionally biased region" description="Polar residues" evidence="10">
    <location>
        <begin position="2846"/>
        <end position="2857"/>
    </location>
</feature>
<dbReference type="InterPro" id="IPR054708">
    <property type="entry name" value="MTPAP-like_central"/>
</dbReference>
<feature type="compositionally biased region" description="Basic and acidic residues" evidence="10">
    <location>
        <begin position="1427"/>
        <end position="1456"/>
    </location>
</feature>
<dbReference type="Proteomes" id="UP001620626">
    <property type="component" value="Unassembled WGS sequence"/>
</dbReference>
<feature type="compositionally biased region" description="Acidic residues" evidence="10">
    <location>
        <begin position="2686"/>
        <end position="2696"/>
    </location>
</feature>
<keyword evidence="6" id="KW-0547">Nucleotide-binding</keyword>
<evidence type="ECO:0000256" key="9">
    <source>
        <dbReference type="ARBA" id="ARBA00048830"/>
    </source>
</evidence>
<evidence type="ECO:0000259" key="12">
    <source>
        <dbReference type="Pfam" id="PF22600"/>
    </source>
</evidence>
<gene>
    <name evidence="13" type="ORF">niasHT_019494</name>
</gene>
<dbReference type="PANTHER" id="PTHR10682">
    <property type="entry name" value="POLY A POLYMERASE"/>
    <property type="match status" value="1"/>
</dbReference>
<comment type="caution">
    <text evidence="13">The sequence shown here is derived from an EMBL/GenBank/DDBJ whole genome shotgun (WGS) entry which is preliminary data.</text>
</comment>
<feature type="compositionally biased region" description="Basic residues" evidence="10">
    <location>
        <begin position="1412"/>
        <end position="1426"/>
    </location>
</feature>
<feature type="compositionally biased region" description="Basic and acidic residues" evidence="10">
    <location>
        <begin position="1475"/>
        <end position="1485"/>
    </location>
</feature>
<evidence type="ECO:0000256" key="4">
    <source>
        <dbReference type="ARBA" id="ARBA00022664"/>
    </source>
</evidence>
<accession>A0ABD2KW59</accession>
<dbReference type="Gene3D" id="1.10.1410.10">
    <property type="match status" value="2"/>
</dbReference>
<dbReference type="GO" id="GO:0005634">
    <property type="term" value="C:nucleus"/>
    <property type="evidence" value="ECO:0007669"/>
    <property type="project" value="UniProtKB-SubCell"/>
</dbReference>
<evidence type="ECO:0000256" key="3">
    <source>
        <dbReference type="ARBA" id="ARBA00012388"/>
    </source>
</evidence>
<comment type="similarity">
    <text evidence="2">Belongs to the poly(A) polymerase family.</text>
</comment>
<feature type="domain" description="Poly(A) polymerase central" evidence="11">
    <location>
        <begin position="2063"/>
        <end position="2202"/>
    </location>
</feature>
<evidence type="ECO:0000256" key="1">
    <source>
        <dbReference type="ARBA" id="ARBA00004123"/>
    </source>
</evidence>
<feature type="region of interest" description="Disordered" evidence="10">
    <location>
        <begin position="2777"/>
        <end position="2860"/>
    </location>
</feature>
<comment type="catalytic activity">
    <reaction evidence="9">
        <text>RNA(n) + ATP = RNA(n)-3'-adenine ribonucleotide + diphosphate</text>
        <dbReference type="Rhea" id="RHEA:11332"/>
        <dbReference type="Rhea" id="RHEA-COMP:14527"/>
        <dbReference type="Rhea" id="RHEA-COMP:17347"/>
        <dbReference type="ChEBI" id="CHEBI:30616"/>
        <dbReference type="ChEBI" id="CHEBI:33019"/>
        <dbReference type="ChEBI" id="CHEBI:140395"/>
        <dbReference type="ChEBI" id="CHEBI:173115"/>
        <dbReference type="EC" id="2.7.7.19"/>
    </reaction>
</comment>
<dbReference type="SUPFAM" id="SSF81631">
    <property type="entry name" value="PAP/OAS1 substrate-binding domain"/>
    <property type="match status" value="2"/>
</dbReference>
<dbReference type="GO" id="GO:0005524">
    <property type="term" value="F:ATP binding"/>
    <property type="evidence" value="ECO:0007669"/>
    <property type="project" value="UniProtKB-KW"/>
</dbReference>
<reference evidence="13 14" key="1">
    <citation type="submission" date="2024-10" db="EMBL/GenBank/DDBJ databases">
        <authorList>
            <person name="Kim D."/>
        </authorList>
    </citation>
    <scope>NUCLEOTIDE SEQUENCE [LARGE SCALE GENOMIC DNA]</scope>
    <source>
        <strain evidence="13">BH-2024</strain>
    </source>
</reference>
<feature type="domain" description="Poly(A) RNA polymerase mitochondrial-like central palm" evidence="12">
    <location>
        <begin position="3083"/>
        <end position="3206"/>
    </location>
</feature>
<feature type="region of interest" description="Disordered" evidence="10">
    <location>
        <begin position="2674"/>
        <end position="2728"/>
    </location>
</feature>
<feature type="compositionally biased region" description="Basic and acidic residues" evidence="10">
    <location>
        <begin position="2787"/>
        <end position="2843"/>
    </location>
</feature>
<keyword evidence="5" id="KW-0808">Transferase</keyword>
<evidence type="ECO:0000313" key="14">
    <source>
        <dbReference type="Proteomes" id="UP001620626"/>
    </source>
</evidence>
<keyword evidence="8" id="KW-0539">Nucleus</keyword>
<dbReference type="InterPro" id="IPR043519">
    <property type="entry name" value="NT_sf"/>
</dbReference>
<feature type="region of interest" description="Disordered" evidence="10">
    <location>
        <begin position="1985"/>
        <end position="2013"/>
    </location>
</feature>
<evidence type="ECO:0000256" key="10">
    <source>
        <dbReference type="SAM" id="MobiDB-lite"/>
    </source>
</evidence>
<evidence type="ECO:0000256" key="6">
    <source>
        <dbReference type="ARBA" id="ARBA00022741"/>
    </source>
</evidence>
<dbReference type="Gene3D" id="3.30.460.10">
    <property type="entry name" value="Beta Polymerase, domain 2"/>
    <property type="match status" value="1"/>
</dbReference>
<comment type="subcellular location">
    <subcellularLocation>
        <location evidence="1">Nucleus</location>
    </subcellularLocation>
</comment>
<dbReference type="EMBL" id="JBICBT010000626">
    <property type="protein sequence ID" value="KAL3107098.1"/>
    <property type="molecule type" value="Genomic_DNA"/>
</dbReference>
<evidence type="ECO:0000259" key="11">
    <source>
        <dbReference type="Pfam" id="PF04928"/>
    </source>
</evidence>
<feature type="region of interest" description="Disordered" evidence="10">
    <location>
        <begin position="1404"/>
        <end position="1488"/>
    </location>
</feature>
<dbReference type="GO" id="GO:1990817">
    <property type="term" value="F:poly(A) RNA polymerase activity"/>
    <property type="evidence" value="ECO:0007669"/>
    <property type="project" value="UniProtKB-EC"/>
</dbReference>
<dbReference type="InterPro" id="IPR007012">
    <property type="entry name" value="PolA_pol_cen_dom"/>
</dbReference>
<dbReference type="EC" id="2.7.7.19" evidence="3"/>
<evidence type="ECO:0000256" key="8">
    <source>
        <dbReference type="ARBA" id="ARBA00023242"/>
    </source>
</evidence>
<feature type="domain" description="Poly(A) polymerase central" evidence="11">
    <location>
        <begin position="3262"/>
        <end position="3399"/>
    </location>
</feature>
<dbReference type="SUPFAM" id="SSF81301">
    <property type="entry name" value="Nucleotidyltransferase"/>
    <property type="match status" value="1"/>
</dbReference>
<protein>
    <recommendedName>
        <fullName evidence="3">polynucleotide adenylyltransferase</fullName>
        <ecNumber evidence="3">2.7.7.19</ecNumber>
    </recommendedName>
</protein>